<evidence type="ECO:0000313" key="4">
    <source>
        <dbReference type="Proteomes" id="UP000499080"/>
    </source>
</evidence>
<organism evidence="3 4">
    <name type="scientific">Araneus ventricosus</name>
    <name type="common">Orbweaver spider</name>
    <name type="synonym">Epeira ventricosa</name>
    <dbReference type="NCBI Taxonomy" id="182803"/>
    <lineage>
        <taxon>Eukaryota</taxon>
        <taxon>Metazoa</taxon>
        <taxon>Ecdysozoa</taxon>
        <taxon>Arthropoda</taxon>
        <taxon>Chelicerata</taxon>
        <taxon>Arachnida</taxon>
        <taxon>Araneae</taxon>
        <taxon>Araneomorphae</taxon>
        <taxon>Entelegynae</taxon>
        <taxon>Araneoidea</taxon>
        <taxon>Araneidae</taxon>
        <taxon>Araneus</taxon>
    </lineage>
</organism>
<protein>
    <submittedName>
        <fullName evidence="3">Uncharacterized protein</fullName>
    </submittedName>
</protein>
<feature type="compositionally biased region" description="Polar residues" evidence="1">
    <location>
        <begin position="29"/>
        <end position="47"/>
    </location>
</feature>
<feature type="region of interest" description="Disordered" evidence="1">
    <location>
        <begin position="29"/>
        <end position="62"/>
    </location>
</feature>
<sequence>MEEQRVCEKFYQELANLFTETFHYSTPTSLERNSSAGDISMNGTDVSNRTEHPPKTNLKIGRLSPSTDDIHCDEVRALICAMIIQMSMGFL</sequence>
<dbReference type="Proteomes" id="UP000499080">
    <property type="component" value="Unassembled WGS sequence"/>
</dbReference>
<keyword evidence="4" id="KW-1185">Reference proteome</keyword>
<dbReference type="EMBL" id="BGPR01216555">
    <property type="protein sequence ID" value="GBN53381.1"/>
    <property type="molecule type" value="Genomic_DNA"/>
</dbReference>
<proteinExistence type="predicted"/>
<gene>
    <name evidence="2" type="ORF">AVEN_258226_1</name>
    <name evidence="3" type="ORF">AVEN_68989_1</name>
</gene>
<comment type="caution">
    <text evidence="3">The sequence shown here is derived from an EMBL/GenBank/DDBJ whole genome shotgun (WGS) entry which is preliminary data.</text>
</comment>
<dbReference type="AlphaFoldDB" id="A0A4Y2PT45"/>
<evidence type="ECO:0000313" key="3">
    <source>
        <dbReference type="EMBL" id="GBN53407.1"/>
    </source>
</evidence>
<reference evidence="3 4" key="1">
    <citation type="journal article" date="2019" name="Sci. Rep.">
        <title>Orb-weaving spider Araneus ventricosus genome elucidates the spidroin gene catalogue.</title>
        <authorList>
            <person name="Kono N."/>
            <person name="Nakamura H."/>
            <person name="Ohtoshi R."/>
            <person name="Moran D.A.P."/>
            <person name="Shinohara A."/>
            <person name="Yoshida Y."/>
            <person name="Fujiwara M."/>
            <person name="Mori M."/>
            <person name="Tomita M."/>
            <person name="Arakawa K."/>
        </authorList>
    </citation>
    <scope>NUCLEOTIDE SEQUENCE [LARGE SCALE GENOMIC DNA]</scope>
</reference>
<accession>A0A4Y2PT45</accession>
<evidence type="ECO:0000313" key="2">
    <source>
        <dbReference type="EMBL" id="GBN53381.1"/>
    </source>
</evidence>
<evidence type="ECO:0000256" key="1">
    <source>
        <dbReference type="SAM" id="MobiDB-lite"/>
    </source>
</evidence>
<name>A0A4Y2PT45_ARAVE</name>
<dbReference type="EMBL" id="BGPR01216568">
    <property type="protein sequence ID" value="GBN53407.1"/>
    <property type="molecule type" value="Genomic_DNA"/>
</dbReference>